<keyword evidence="5 8" id="KW-0238">DNA-binding</keyword>
<dbReference type="InterPro" id="IPR016032">
    <property type="entry name" value="Sig_transdc_resp-reg_C-effctor"/>
</dbReference>
<dbReference type="CDD" id="cd17574">
    <property type="entry name" value="REC_OmpR"/>
    <property type="match status" value="1"/>
</dbReference>
<dbReference type="Pfam" id="PF00486">
    <property type="entry name" value="Trans_reg_C"/>
    <property type="match status" value="1"/>
</dbReference>
<organism evidence="11 12">
    <name type="scientific">Paenibacillus nuruki</name>
    <dbReference type="NCBI Taxonomy" id="1886670"/>
    <lineage>
        <taxon>Bacteria</taxon>
        <taxon>Bacillati</taxon>
        <taxon>Bacillota</taxon>
        <taxon>Bacilli</taxon>
        <taxon>Bacillales</taxon>
        <taxon>Paenibacillaceae</taxon>
        <taxon>Paenibacillus</taxon>
    </lineage>
</organism>
<comment type="subcellular location">
    <subcellularLocation>
        <location evidence="1">Cytoplasm</location>
    </subcellularLocation>
</comment>
<evidence type="ECO:0000313" key="12">
    <source>
        <dbReference type="Proteomes" id="UP000094578"/>
    </source>
</evidence>
<accession>A0A1E3L5H6</accession>
<evidence type="ECO:0000256" key="8">
    <source>
        <dbReference type="PROSITE-ProRule" id="PRU01091"/>
    </source>
</evidence>
<dbReference type="GO" id="GO:0005829">
    <property type="term" value="C:cytosol"/>
    <property type="evidence" value="ECO:0007669"/>
    <property type="project" value="TreeGrafter"/>
</dbReference>
<dbReference type="GO" id="GO:0032993">
    <property type="term" value="C:protein-DNA complex"/>
    <property type="evidence" value="ECO:0007669"/>
    <property type="project" value="TreeGrafter"/>
</dbReference>
<dbReference type="CDD" id="cd00383">
    <property type="entry name" value="trans_reg_C"/>
    <property type="match status" value="1"/>
</dbReference>
<evidence type="ECO:0000256" key="6">
    <source>
        <dbReference type="ARBA" id="ARBA00023163"/>
    </source>
</evidence>
<feature type="domain" description="Response regulatory" evidence="9">
    <location>
        <begin position="4"/>
        <end position="117"/>
    </location>
</feature>
<gene>
    <name evidence="11" type="ORF">PTI45_02377</name>
</gene>
<dbReference type="Proteomes" id="UP000094578">
    <property type="component" value="Unassembled WGS sequence"/>
</dbReference>
<dbReference type="InterPro" id="IPR036388">
    <property type="entry name" value="WH-like_DNA-bd_sf"/>
</dbReference>
<keyword evidence="12" id="KW-1185">Reference proteome</keyword>
<dbReference type="SMART" id="SM00448">
    <property type="entry name" value="REC"/>
    <property type="match status" value="1"/>
</dbReference>
<dbReference type="RefSeq" id="WP_069327798.1">
    <property type="nucleotide sequence ID" value="NZ_MDER01000040.1"/>
</dbReference>
<evidence type="ECO:0000256" key="1">
    <source>
        <dbReference type="ARBA" id="ARBA00004496"/>
    </source>
</evidence>
<dbReference type="PANTHER" id="PTHR48111:SF73">
    <property type="entry name" value="ALKALINE PHOSPHATASE SYNTHESIS TRANSCRIPTIONAL REGULATORY PROTEIN PHOP"/>
    <property type="match status" value="1"/>
</dbReference>
<evidence type="ECO:0000256" key="7">
    <source>
        <dbReference type="PROSITE-ProRule" id="PRU00169"/>
    </source>
</evidence>
<dbReference type="AlphaFoldDB" id="A0A1E3L5H6"/>
<dbReference type="PATRIC" id="fig|1886670.3.peg.2418"/>
<dbReference type="InterPro" id="IPR039420">
    <property type="entry name" value="WalR-like"/>
</dbReference>
<evidence type="ECO:0000256" key="3">
    <source>
        <dbReference type="ARBA" id="ARBA00023012"/>
    </source>
</evidence>
<dbReference type="Gene3D" id="1.10.10.10">
    <property type="entry name" value="Winged helix-like DNA-binding domain superfamily/Winged helix DNA-binding domain"/>
    <property type="match status" value="1"/>
</dbReference>
<evidence type="ECO:0000256" key="5">
    <source>
        <dbReference type="ARBA" id="ARBA00023125"/>
    </source>
</evidence>
<feature type="modified residue" description="4-aspartylphosphate" evidence="7">
    <location>
        <position position="53"/>
    </location>
</feature>
<evidence type="ECO:0000259" key="9">
    <source>
        <dbReference type="PROSITE" id="PS50110"/>
    </source>
</evidence>
<evidence type="ECO:0000256" key="2">
    <source>
        <dbReference type="ARBA" id="ARBA00022553"/>
    </source>
</evidence>
<dbReference type="InterPro" id="IPR001867">
    <property type="entry name" value="OmpR/PhoB-type_DNA-bd"/>
</dbReference>
<proteinExistence type="predicted"/>
<keyword evidence="3" id="KW-0902">Two-component regulatory system</keyword>
<evidence type="ECO:0000313" key="11">
    <source>
        <dbReference type="EMBL" id="ODP28220.1"/>
    </source>
</evidence>
<comment type="caution">
    <text evidence="11">The sequence shown here is derived from an EMBL/GenBank/DDBJ whole genome shotgun (WGS) entry which is preliminary data.</text>
</comment>
<dbReference type="PROSITE" id="PS51755">
    <property type="entry name" value="OMPR_PHOB"/>
    <property type="match status" value="1"/>
</dbReference>
<dbReference type="Gene3D" id="6.10.250.690">
    <property type="match status" value="1"/>
</dbReference>
<name>A0A1E3L5H6_9BACL</name>
<evidence type="ECO:0000256" key="4">
    <source>
        <dbReference type="ARBA" id="ARBA00023015"/>
    </source>
</evidence>
<dbReference type="SUPFAM" id="SSF52172">
    <property type="entry name" value="CheY-like"/>
    <property type="match status" value="1"/>
</dbReference>
<evidence type="ECO:0000259" key="10">
    <source>
        <dbReference type="PROSITE" id="PS51755"/>
    </source>
</evidence>
<dbReference type="InterPro" id="IPR001789">
    <property type="entry name" value="Sig_transdc_resp-reg_receiver"/>
</dbReference>
<dbReference type="FunFam" id="3.40.50.2300:FF:000001">
    <property type="entry name" value="DNA-binding response regulator PhoB"/>
    <property type="match status" value="1"/>
</dbReference>
<dbReference type="GO" id="GO:0006355">
    <property type="term" value="P:regulation of DNA-templated transcription"/>
    <property type="evidence" value="ECO:0007669"/>
    <property type="project" value="InterPro"/>
</dbReference>
<dbReference type="GO" id="GO:0000156">
    <property type="term" value="F:phosphorelay response regulator activity"/>
    <property type="evidence" value="ECO:0007669"/>
    <property type="project" value="TreeGrafter"/>
</dbReference>
<dbReference type="PROSITE" id="PS50110">
    <property type="entry name" value="RESPONSE_REGULATORY"/>
    <property type="match status" value="1"/>
</dbReference>
<feature type="DNA-binding region" description="OmpR/PhoB-type" evidence="8">
    <location>
        <begin position="129"/>
        <end position="226"/>
    </location>
</feature>
<dbReference type="Gene3D" id="3.40.50.2300">
    <property type="match status" value="1"/>
</dbReference>
<keyword evidence="2 7" id="KW-0597">Phosphoprotein</keyword>
<dbReference type="InterPro" id="IPR011006">
    <property type="entry name" value="CheY-like_superfamily"/>
</dbReference>
<dbReference type="STRING" id="1886670.PTI45_02377"/>
<sequence length="228" mass="25851">MSKKILIADDEESIRNSIAYALKREHFIVETAIDGEDALVKTNIFKPDVIVLDVMMPKLDGYGVCRELNNRKGIGILLLTAKSDIIDKILGLEMGADDYLSKPFDIRELIARIKALARRMERESTPSANDAPSILGAVEVYTSSRKVLVDQQPIELTPKEFDLLALLIAHPNRVYTREELLELVWGMDYLGETRTIDIHIQRLRKKIEPHQALLQTVYGIGYKAEYLS</sequence>
<dbReference type="SMART" id="SM00862">
    <property type="entry name" value="Trans_reg_C"/>
    <property type="match status" value="1"/>
</dbReference>
<protein>
    <submittedName>
        <fullName evidence="11">Response regulator GtcR</fullName>
    </submittedName>
</protein>
<dbReference type="EMBL" id="MDER01000040">
    <property type="protein sequence ID" value="ODP28220.1"/>
    <property type="molecule type" value="Genomic_DNA"/>
</dbReference>
<dbReference type="FunFam" id="1.10.10.10:FF:000018">
    <property type="entry name" value="DNA-binding response regulator ResD"/>
    <property type="match status" value="1"/>
</dbReference>
<keyword evidence="4" id="KW-0805">Transcription regulation</keyword>
<feature type="domain" description="OmpR/PhoB-type" evidence="10">
    <location>
        <begin position="129"/>
        <end position="226"/>
    </location>
</feature>
<reference evidence="11 12" key="1">
    <citation type="submission" date="2016-08" db="EMBL/GenBank/DDBJ databases">
        <title>Genome sequencing of Paenibacillus sp. TI45-13ar, isolated from Korean traditional nuruk.</title>
        <authorList>
            <person name="Kim S.-J."/>
        </authorList>
    </citation>
    <scope>NUCLEOTIDE SEQUENCE [LARGE SCALE GENOMIC DNA]</scope>
    <source>
        <strain evidence="11 12">TI45-13ar</strain>
    </source>
</reference>
<keyword evidence="6" id="KW-0804">Transcription</keyword>
<dbReference type="SUPFAM" id="SSF46894">
    <property type="entry name" value="C-terminal effector domain of the bipartite response regulators"/>
    <property type="match status" value="1"/>
</dbReference>
<dbReference type="Pfam" id="PF00072">
    <property type="entry name" value="Response_reg"/>
    <property type="match status" value="1"/>
</dbReference>
<dbReference type="PANTHER" id="PTHR48111">
    <property type="entry name" value="REGULATOR OF RPOS"/>
    <property type="match status" value="1"/>
</dbReference>
<dbReference type="GO" id="GO:0000976">
    <property type="term" value="F:transcription cis-regulatory region binding"/>
    <property type="evidence" value="ECO:0007669"/>
    <property type="project" value="TreeGrafter"/>
</dbReference>